<gene>
    <name evidence="1" type="ORF">Tci_929621</name>
</gene>
<proteinExistence type="predicted"/>
<comment type="caution">
    <text evidence="1">The sequence shown here is derived from an EMBL/GenBank/DDBJ whole genome shotgun (WGS) entry which is preliminary data.</text>
</comment>
<sequence length="59" mass="6251">GRVRESGVDERVDRVTGTLLGFAGKSRQKTFPAVVAGGERWPAGGLPPVGEGGGREYYF</sequence>
<organism evidence="1">
    <name type="scientific">Tanacetum cinerariifolium</name>
    <name type="common">Dalmatian daisy</name>
    <name type="synonym">Chrysanthemum cinerariifolium</name>
    <dbReference type="NCBI Taxonomy" id="118510"/>
    <lineage>
        <taxon>Eukaryota</taxon>
        <taxon>Viridiplantae</taxon>
        <taxon>Streptophyta</taxon>
        <taxon>Embryophyta</taxon>
        <taxon>Tracheophyta</taxon>
        <taxon>Spermatophyta</taxon>
        <taxon>Magnoliopsida</taxon>
        <taxon>eudicotyledons</taxon>
        <taxon>Gunneridae</taxon>
        <taxon>Pentapetalae</taxon>
        <taxon>asterids</taxon>
        <taxon>campanulids</taxon>
        <taxon>Asterales</taxon>
        <taxon>Asteraceae</taxon>
        <taxon>Asteroideae</taxon>
        <taxon>Anthemideae</taxon>
        <taxon>Anthemidinae</taxon>
        <taxon>Tanacetum</taxon>
    </lineage>
</organism>
<accession>A0A699XC37</accession>
<protein>
    <submittedName>
        <fullName evidence="1">Uncharacterized protein</fullName>
    </submittedName>
</protein>
<dbReference type="AlphaFoldDB" id="A0A699XC37"/>
<evidence type="ECO:0000313" key="1">
    <source>
        <dbReference type="EMBL" id="GFD57652.1"/>
    </source>
</evidence>
<feature type="non-terminal residue" evidence="1">
    <location>
        <position position="1"/>
    </location>
</feature>
<reference evidence="1" key="1">
    <citation type="journal article" date="2019" name="Sci. Rep.">
        <title>Draft genome of Tanacetum cinerariifolium, the natural source of mosquito coil.</title>
        <authorList>
            <person name="Yamashiro T."/>
            <person name="Shiraishi A."/>
            <person name="Satake H."/>
            <person name="Nakayama K."/>
        </authorList>
    </citation>
    <scope>NUCLEOTIDE SEQUENCE</scope>
</reference>
<name>A0A699XC37_TANCI</name>
<dbReference type="EMBL" id="BKCJ011843626">
    <property type="protein sequence ID" value="GFD57652.1"/>
    <property type="molecule type" value="Genomic_DNA"/>
</dbReference>